<accession>A0ABR4AZD8</accession>
<comment type="subcellular location">
    <subcellularLocation>
        <location evidence="2">Endoplasmic reticulum</location>
    </subcellularLocation>
    <subcellularLocation>
        <location evidence="3">Membrane</location>
    </subcellularLocation>
    <subcellularLocation>
        <location evidence="1">Mitochondrion</location>
    </subcellularLocation>
</comment>
<evidence type="ECO:0000313" key="7">
    <source>
        <dbReference type="EMBL" id="KAL2048863.1"/>
    </source>
</evidence>
<sequence length="251" mass="27285">MTFGYDADVIKLGSGQVTNSAIESHAADLCDKLAQLRASTDTAKRPIVLVAHSLGGLVCAEALVIGDRTASSDNTSIVAQYIQGMVFLGTPFRGSRHAKWASTLQNIAHAFVETNTKKTKDLLETSDKLKTLAEAFPDVLRKRDLERRSIGVAFFVETLKYRGILVVEPDSAWIPGRGDHASIHANHIDMCKFDHREDEGYRSVAGAIKKFAGMKAGENRTVGGDTVFHNYGDVKNQVGGDQHIAGNIVFQ</sequence>
<evidence type="ECO:0000313" key="8">
    <source>
        <dbReference type="Proteomes" id="UP001590951"/>
    </source>
</evidence>
<reference evidence="7 8" key="1">
    <citation type="submission" date="2024-09" db="EMBL/GenBank/DDBJ databases">
        <title>Rethinking Asexuality: The Enigmatic Case of Functional Sexual Genes in Lepraria (Stereocaulaceae).</title>
        <authorList>
            <person name="Doellman M."/>
            <person name="Sun Y."/>
            <person name="Barcenas-Pena A."/>
            <person name="Lumbsch H.T."/>
            <person name="Grewe F."/>
        </authorList>
    </citation>
    <scope>NUCLEOTIDE SEQUENCE [LARGE SCALE GENOMIC DNA]</scope>
    <source>
        <strain evidence="7 8">Grewe 0041</strain>
    </source>
</reference>
<dbReference type="InterPro" id="IPR052374">
    <property type="entry name" value="SERAC1"/>
</dbReference>
<evidence type="ECO:0000256" key="1">
    <source>
        <dbReference type="ARBA" id="ARBA00004173"/>
    </source>
</evidence>
<gene>
    <name evidence="7" type="ORF">ABVK25_010869</name>
</gene>
<evidence type="ECO:0000256" key="5">
    <source>
        <dbReference type="ARBA" id="ARBA00023128"/>
    </source>
</evidence>
<dbReference type="SUPFAM" id="SSF53474">
    <property type="entry name" value="alpha/beta-Hydrolases"/>
    <property type="match status" value="1"/>
</dbReference>
<evidence type="ECO:0000256" key="2">
    <source>
        <dbReference type="ARBA" id="ARBA00004240"/>
    </source>
</evidence>
<dbReference type="Proteomes" id="UP001590951">
    <property type="component" value="Unassembled WGS sequence"/>
</dbReference>
<dbReference type="PANTHER" id="PTHR48182:SF2">
    <property type="entry name" value="PROTEIN SERAC1"/>
    <property type="match status" value="1"/>
</dbReference>
<keyword evidence="5" id="KW-0496">Mitochondrion</keyword>
<protein>
    <recommendedName>
        <fullName evidence="9">GPI inositol-deacylase</fullName>
    </recommendedName>
</protein>
<evidence type="ECO:0000256" key="6">
    <source>
        <dbReference type="ARBA" id="ARBA00023136"/>
    </source>
</evidence>
<proteinExistence type="predicted"/>
<dbReference type="InterPro" id="IPR029058">
    <property type="entry name" value="AB_hydrolase_fold"/>
</dbReference>
<dbReference type="Pfam" id="PF02450">
    <property type="entry name" value="LCAT"/>
    <property type="match status" value="1"/>
</dbReference>
<dbReference type="EMBL" id="JBHFEH010000077">
    <property type="protein sequence ID" value="KAL2048863.1"/>
    <property type="molecule type" value="Genomic_DNA"/>
</dbReference>
<dbReference type="InterPro" id="IPR003386">
    <property type="entry name" value="LACT/PDAT_acylTrfase"/>
</dbReference>
<dbReference type="Gene3D" id="3.40.50.1820">
    <property type="entry name" value="alpha/beta hydrolase"/>
    <property type="match status" value="1"/>
</dbReference>
<keyword evidence="8" id="KW-1185">Reference proteome</keyword>
<keyword evidence="4" id="KW-0256">Endoplasmic reticulum</keyword>
<name>A0ABR4AZD8_9LECA</name>
<keyword evidence="6" id="KW-0472">Membrane</keyword>
<dbReference type="PANTHER" id="PTHR48182">
    <property type="entry name" value="PROTEIN SERAC1"/>
    <property type="match status" value="1"/>
</dbReference>
<comment type="caution">
    <text evidence="7">The sequence shown here is derived from an EMBL/GenBank/DDBJ whole genome shotgun (WGS) entry which is preliminary data.</text>
</comment>
<evidence type="ECO:0000256" key="4">
    <source>
        <dbReference type="ARBA" id="ARBA00022824"/>
    </source>
</evidence>
<organism evidence="7 8">
    <name type="scientific">Lepraria finkii</name>
    <dbReference type="NCBI Taxonomy" id="1340010"/>
    <lineage>
        <taxon>Eukaryota</taxon>
        <taxon>Fungi</taxon>
        <taxon>Dikarya</taxon>
        <taxon>Ascomycota</taxon>
        <taxon>Pezizomycotina</taxon>
        <taxon>Lecanoromycetes</taxon>
        <taxon>OSLEUM clade</taxon>
        <taxon>Lecanoromycetidae</taxon>
        <taxon>Lecanorales</taxon>
        <taxon>Lecanorineae</taxon>
        <taxon>Stereocaulaceae</taxon>
        <taxon>Lepraria</taxon>
    </lineage>
</organism>
<evidence type="ECO:0008006" key="9">
    <source>
        <dbReference type="Google" id="ProtNLM"/>
    </source>
</evidence>
<evidence type="ECO:0000256" key="3">
    <source>
        <dbReference type="ARBA" id="ARBA00004370"/>
    </source>
</evidence>